<dbReference type="SMART" id="SM00108">
    <property type="entry name" value="B_lectin"/>
    <property type="match status" value="1"/>
</dbReference>
<feature type="domain" description="Apple" evidence="25">
    <location>
        <begin position="415"/>
        <end position="497"/>
    </location>
</feature>
<evidence type="ECO:0000256" key="20">
    <source>
        <dbReference type="PIRNR" id="PIRNR000641"/>
    </source>
</evidence>
<evidence type="ECO:0000259" key="23">
    <source>
        <dbReference type="PROSITE" id="PS50011"/>
    </source>
</evidence>
<feature type="binding site" evidence="21">
    <location>
        <position position="592"/>
    </location>
    <ligand>
        <name>ATP</name>
        <dbReference type="ChEBI" id="CHEBI:30616"/>
    </ligand>
</feature>
<keyword evidence="17" id="KW-0325">Glycoprotein</keyword>
<feature type="transmembrane region" description="Helical" evidence="22">
    <location>
        <begin position="61"/>
        <end position="82"/>
    </location>
</feature>
<name>A0A8T0S3A1_PANVG</name>
<keyword evidence="9" id="KW-0430">Lectin</keyword>
<evidence type="ECO:0000259" key="25">
    <source>
        <dbReference type="PROSITE" id="PS50948"/>
    </source>
</evidence>
<gene>
    <name evidence="26" type="ORF">PVAP13_5NG112109</name>
</gene>
<keyword evidence="2" id="KW-1003">Cell membrane</keyword>
<reference evidence="26" key="1">
    <citation type="submission" date="2020-05" db="EMBL/GenBank/DDBJ databases">
        <title>WGS assembly of Panicum virgatum.</title>
        <authorList>
            <person name="Lovell J.T."/>
            <person name="Jenkins J."/>
            <person name="Shu S."/>
            <person name="Juenger T.E."/>
            <person name="Schmutz J."/>
        </authorList>
    </citation>
    <scope>NUCLEOTIDE SEQUENCE</scope>
    <source>
        <strain evidence="26">AP13</strain>
    </source>
</reference>
<evidence type="ECO:0000256" key="16">
    <source>
        <dbReference type="ARBA" id="ARBA00023170"/>
    </source>
</evidence>
<comment type="catalytic activity">
    <reaction evidence="18 20">
        <text>L-threonyl-[protein] + ATP = O-phospho-L-threonyl-[protein] + ADP + H(+)</text>
        <dbReference type="Rhea" id="RHEA:46608"/>
        <dbReference type="Rhea" id="RHEA-COMP:11060"/>
        <dbReference type="Rhea" id="RHEA-COMP:11605"/>
        <dbReference type="ChEBI" id="CHEBI:15378"/>
        <dbReference type="ChEBI" id="CHEBI:30013"/>
        <dbReference type="ChEBI" id="CHEBI:30616"/>
        <dbReference type="ChEBI" id="CHEBI:61977"/>
        <dbReference type="ChEBI" id="CHEBI:456216"/>
        <dbReference type="EC" id="2.7.11.1"/>
    </reaction>
</comment>
<dbReference type="PIRSF" id="PIRSF000641">
    <property type="entry name" value="SRK"/>
    <property type="match status" value="1"/>
</dbReference>
<proteinExistence type="inferred from homology"/>
<dbReference type="GO" id="GO:0048544">
    <property type="term" value="P:recognition of pollen"/>
    <property type="evidence" value="ECO:0007669"/>
    <property type="project" value="InterPro"/>
</dbReference>
<evidence type="ECO:0000256" key="6">
    <source>
        <dbReference type="ARBA" id="ARBA00022679"/>
    </source>
</evidence>
<dbReference type="EMBL" id="CM029046">
    <property type="protein sequence ID" value="KAG2593482.1"/>
    <property type="molecule type" value="Genomic_DNA"/>
</dbReference>
<evidence type="ECO:0000256" key="9">
    <source>
        <dbReference type="ARBA" id="ARBA00022734"/>
    </source>
</evidence>
<evidence type="ECO:0000256" key="2">
    <source>
        <dbReference type="ARBA" id="ARBA00022475"/>
    </source>
</evidence>
<evidence type="ECO:0000256" key="3">
    <source>
        <dbReference type="ARBA" id="ARBA00022527"/>
    </source>
</evidence>
<dbReference type="InterPro" id="IPR000719">
    <property type="entry name" value="Prot_kinase_dom"/>
</dbReference>
<evidence type="ECO:0000256" key="8">
    <source>
        <dbReference type="ARBA" id="ARBA00022729"/>
    </source>
</evidence>
<evidence type="ECO:0000256" key="22">
    <source>
        <dbReference type="SAM" id="Phobius"/>
    </source>
</evidence>
<protein>
    <recommendedName>
        <fullName evidence="20">Receptor-like serine/threonine-protein kinase</fullName>
        <ecNumber evidence="20">2.7.11.1</ecNumber>
    </recommendedName>
</protein>
<evidence type="ECO:0000256" key="5">
    <source>
        <dbReference type="ARBA" id="ARBA00022553"/>
    </source>
</evidence>
<keyword evidence="5" id="KW-0597">Phosphoprotein</keyword>
<keyword evidence="15" id="KW-1015">Disulfide bond</keyword>
<dbReference type="PANTHER" id="PTHR47974">
    <property type="entry name" value="OS07G0415500 PROTEIN"/>
    <property type="match status" value="1"/>
</dbReference>
<keyword evidence="8" id="KW-0732">Signal</keyword>
<dbReference type="PROSITE" id="PS50927">
    <property type="entry name" value="BULB_LECTIN"/>
    <property type="match status" value="1"/>
</dbReference>
<evidence type="ECO:0000259" key="24">
    <source>
        <dbReference type="PROSITE" id="PS50927"/>
    </source>
</evidence>
<keyword evidence="11 20" id="KW-0418">Kinase</keyword>
<dbReference type="InterPro" id="IPR008271">
    <property type="entry name" value="Ser/Thr_kinase_AS"/>
</dbReference>
<keyword evidence="12 20" id="KW-0067">ATP-binding</keyword>
<dbReference type="Gene3D" id="2.90.10.10">
    <property type="entry name" value="Bulb-type lectin domain"/>
    <property type="match status" value="1"/>
</dbReference>
<keyword evidence="16" id="KW-0675">Receptor</keyword>
<dbReference type="CDD" id="cd01098">
    <property type="entry name" value="PAN_AP_plant"/>
    <property type="match status" value="1"/>
</dbReference>
<comment type="caution">
    <text evidence="26">The sequence shown here is derived from an EMBL/GenBank/DDBJ whole genome shotgun (WGS) entry which is preliminary data.</text>
</comment>
<dbReference type="InterPro" id="IPR017441">
    <property type="entry name" value="Protein_kinase_ATP_BS"/>
</dbReference>
<dbReference type="InterPro" id="IPR036426">
    <property type="entry name" value="Bulb-type_lectin_dom_sf"/>
</dbReference>
<sequence>MTIPSHPQTFLTPHLVLDRFHGPIYLLTIQRQCGSVCCVCLWVHNKFFLTSKTNATLPFPLILWMAVSPPSCALCLLLLLFLQYQSQPSDTLTANQQLSGNQKLISQDGNFALGFFKPAEGSNDRWYIGIWYNKIPTQTIVWVANRGKPISDPVSSNLIISDDGNLVLLANHSKSPMWSTDIKNNTSSSSKMAVLNNTGNLVLKHGSNNATVLWQSFDDFTDTWLPGNKLSRNKKTGATKRMVSWKDRGDPAPGLFSIQLDSNGSPQYILQWNSSIVYWNTGNWSGNAYTGVPELSPTNMYPNSDYTFQFVDNDVETYFTYTVKNDAQTFTRAIIDVSGLFQSFVWTNAAQAWTTFFTQPTAKCSVYGVCGENSKCSENAASSCSCLMGFIEKYPDNWKLDDHTAGCRRKVPLKCGNNGSMQMKQDKFYVINSVKLPDDAHSIDAASVRACELTCLNNCSCIAYSHNGTCWVWYNHLMNLRDNIDGSRDSISIRLDASELPNSGTKKWWIIIIIIGGGGLIVLSFGVTILYFSHRRQRYISGINHGDGALISFKYRDLQSLTRNFSERLGAGSFGSVFKGVLPDATIVAIKKLEGFHQGDKQFRAEVSTIGNIHHINLIRLLGFCSKGPMRLLVYEYMPRGSLDKHLFGSSSTNLSWKIRYQIAAGIAKGLAYLHEECRDCIIHCDIKPQNILLDASFVPKVADFGLAKLLGRDFSRVLMSMRGTIGYLAPEWISGEAITTKADVFSYGMMLFEIISGRRNLEHRETSMETFFPMLVARKLLEGEVQGLLAEGLINGVNERELERACKVACWCVQDSESSRPTMGEVVKILEGLVDVEMPPVPRYLNILAEGSRSAKSSSY</sequence>
<evidence type="ECO:0000256" key="10">
    <source>
        <dbReference type="ARBA" id="ARBA00022741"/>
    </source>
</evidence>
<dbReference type="GO" id="GO:0005886">
    <property type="term" value="C:plasma membrane"/>
    <property type="evidence" value="ECO:0007669"/>
    <property type="project" value="UniProtKB-SubCell"/>
</dbReference>
<evidence type="ECO:0000256" key="1">
    <source>
        <dbReference type="ARBA" id="ARBA00004251"/>
    </source>
</evidence>
<dbReference type="FunFam" id="2.90.10.10:FF:000002">
    <property type="entry name" value="Serine/threonine-protein kinase"/>
    <property type="match status" value="1"/>
</dbReference>
<comment type="similarity">
    <text evidence="20">Belongs to the protein kinase superfamily. Ser/Thr protein kinase family.</text>
</comment>
<dbReference type="InterPro" id="IPR011009">
    <property type="entry name" value="Kinase-like_dom_sf"/>
</dbReference>
<dbReference type="InterPro" id="IPR001480">
    <property type="entry name" value="Bulb-type_lectin_dom"/>
</dbReference>
<dbReference type="Gene3D" id="1.10.510.10">
    <property type="entry name" value="Transferase(Phosphotransferase) domain 1"/>
    <property type="match status" value="1"/>
</dbReference>
<organism evidence="26 27">
    <name type="scientific">Panicum virgatum</name>
    <name type="common">Blackwell switchgrass</name>
    <dbReference type="NCBI Taxonomy" id="38727"/>
    <lineage>
        <taxon>Eukaryota</taxon>
        <taxon>Viridiplantae</taxon>
        <taxon>Streptophyta</taxon>
        <taxon>Embryophyta</taxon>
        <taxon>Tracheophyta</taxon>
        <taxon>Spermatophyta</taxon>
        <taxon>Magnoliopsida</taxon>
        <taxon>Liliopsida</taxon>
        <taxon>Poales</taxon>
        <taxon>Poaceae</taxon>
        <taxon>PACMAD clade</taxon>
        <taxon>Panicoideae</taxon>
        <taxon>Panicodae</taxon>
        <taxon>Paniceae</taxon>
        <taxon>Panicinae</taxon>
        <taxon>Panicum</taxon>
        <taxon>Panicum sect. Hiantes</taxon>
    </lineage>
</organism>
<dbReference type="PROSITE" id="PS50948">
    <property type="entry name" value="PAN"/>
    <property type="match status" value="1"/>
</dbReference>
<accession>A0A8T0S3A1</accession>
<keyword evidence="3 20" id="KW-0723">Serine/threonine-protein kinase</keyword>
<comment type="subcellular location">
    <subcellularLocation>
        <location evidence="1">Cell membrane</location>
        <topology evidence="1">Single-pass type I membrane protein</topology>
    </subcellularLocation>
</comment>
<dbReference type="AlphaFoldDB" id="A0A8T0S3A1"/>
<dbReference type="EC" id="2.7.11.1" evidence="20"/>
<keyword evidence="14 22" id="KW-0472">Membrane</keyword>
<dbReference type="GO" id="GO:0004674">
    <property type="term" value="F:protein serine/threonine kinase activity"/>
    <property type="evidence" value="ECO:0007669"/>
    <property type="project" value="UniProtKB-KW"/>
</dbReference>
<keyword evidence="13 22" id="KW-1133">Transmembrane helix</keyword>
<dbReference type="CDD" id="cd00028">
    <property type="entry name" value="B_lectin"/>
    <property type="match status" value="1"/>
</dbReference>
<evidence type="ECO:0000256" key="11">
    <source>
        <dbReference type="ARBA" id="ARBA00022777"/>
    </source>
</evidence>
<keyword evidence="10 20" id="KW-0547">Nucleotide-binding</keyword>
<keyword evidence="4" id="KW-0245">EGF-like domain</keyword>
<evidence type="ECO:0000256" key="4">
    <source>
        <dbReference type="ARBA" id="ARBA00022536"/>
    </source>
</evidence>
<dbReference type="FunFam" id="3.30.200.20:FF:000370">
    <property type="entry name" value="Receptor-like protein kinase 4"/>
    <property type="match status" value="1"/>
</dbReference>
<comment type="catalytic activity">
    <reaction evidence="19 20">
        <text>L-seryl-[protein] + ATP = O-phospho-L-seryl-[protein] + ADP + H(+)</text>
        <dbReference type="Rhea" id="RHEA:17989"/>
        <dbReference type="Rhea" id="RHEA-COMP:9863"/>
        <dbReference type="Rhea" id="RHEA-COMP:11604"/>
        <dbReference type="ChEBI" id="CHEBI:15378"/>
        <dbReference type="ChEBI" id="CHEBI:29999"/>
        <dbReference type="ChEBI" id="CHEBI:30616"/>
        <dbReference type="ChEBI" id="CHEBI:83421"/>
        <dbReference type="ChEBI" id="CHEBI:456216"/>
        <dbReference type="EC" id="2.7.11.1"/>
    </reaction>
</comment>
<evidence type="ECO:0000313" key="26">
    <source>
        <dbReference type="EMBL" id="KAG2593482.1"/>
    </source>
</evidence>
<evidence type="ECO:0000256" key="18">
    <source>
        <dbReference type="ARBA" id="ARBA00047899"/>
    </source>
</evidence>
<feature type="domain" description="Bulb-type lectin" evidence="24">
    <location>
        <begin position="89"/>
        <end position="216"/>
    </location>
</feature>
<evidence type="ECO:0000256" key="12">
    <source>
        <dbReference type="ARBA" id="ARBA00022840"/>
    </source>
</evidence>
<feature type="domain" description="Protein kinase" evidence="23">
    <location>
        <begin position="563"/>
        <end position="835"/>
    </location>
</feature>
<dbReference type="FunFam" id="1.10.510.10:FF:000227">
    <property type="entry name" value="Serine/threonine-protein kinase"/>
    <property type="match status" value="1"/>
</dbReference>
<dbReference type="SUPFAM" id="SSF51110">
    <property type="entry name" value="alpha-D-mannose-specific plant lectins"/>
    <property type="match status" value="1"/>
</dbReference>
<dbReference type="SMART" id="SM00220">
    <property type="entry name" value="S_TKc"/>
    <property type="match status" value="1"/>
</dbReference>
<dbReference type="InterPro" id="IPR003609">
    <property type="entry name" value="Pan_app"/>
</dbReference>
<dbReference type="Pfam" id="PF00069">
    <property type="entry name" value="Pkinase"/>
    <property type="match status" value="1"/>
</dbReference>
<evidence type="ECO:0000313" key="27">
    <source>
        <dbReference type="Proteomes" id="UP000823388"/>
    </source>
</evidence>
<dbReference type="Pfam" id="PF08276">
    <property type="entry name" value="PAN_2"/>
    <property type="match status" value="1"/>
</dbReference>
<dbReference type="PROSITE" id="PS50011">
    <property type="entry name" value="PROTEIN_KINASE_DOM"/>
    <property type="match status" value="1"/>
</dbReference>
<evidence type="ECO:0000256" key="7">
    <source>
        <dbReference type="ARBA" id="ARBA00022692"/>
    </source>
</evidence>
<dbReference type="Pfam" id="PF00954">
    <property type="entry name" value="S_locus_glycop"/>
    <property type="match status" value="1"/>
</dbReference>
<evidence type="ECO:0000256" key="14">
    <source>
        <dbReference type="ARBA" id="ARBA00023136"/>
    </source>
</evidence>
<dbReference type="PROSITE" id="PS00108">
    <property type="entry name" value="PROTEIN_KINASE_ST"/>
    <property type="match status" value="1"/>
</dbReference>
<dbReference type="Pfam" id="PF01453">
    <property type="entry name" value="B_lectin"/>
    <property type="match status" value="1"/>
</dbReference>
<dbReference type="GO" id="GO:0051707">
    <property type="term" value="P:response to other organism"/>
    <property type="evidence" value="ECO:0007669"/>
    <property type="project" value="UniProtKB-ARBA"/>
</dbReference>
<dbReference type="InterPro" id="IPR000858">
    <property type="entry name" value="S_locus_glycoprot_dom"/>
</dbReference>
<dbReference type="PROSITE" id="PS00107">
    <property type="entry name" value="PROTEIN_KINASE_ATP"/>
    <property type="match status" value="1"/>
</dbReference>
<feature type="transmembrane region" description="Helical" evidence="22">
    <location>
        <begin position="508"/>
        <end position="532"/>
    </location>
</feature>
<evidence type="ECO:0000256" key="15">
    <source>
        <dbReference type="ARBA" id="ARBA00023157"/>
    </source>
</evidence>
<evidence type="ECO:0000256" key="21">
    <source>
        <dbReference type="PROSITE-ProRule" id="PRU10141"/>
    </source>
</evidence>
<dbReference type="CDD" id="cd14066">
    <property type="entry name" value="STKc_IRAK"/>
    <property type="match status" value="1"/>
</dbReference>
<keyword evidence="27" id="KW-1185">Reference proteome</keyword>
<keyword evidence="6 20" id="KW-0808">Transferase</keyword>
<evidence type="ECO:0000256" key="19">
    <source>
        <dbReference type="ARBA" id="ARBA00048679"/>
    </source>
</evidence>
<keyword evidence="7 22" id="KW-0812">Transmembrane</keyword>
<dbReference type="Proteomes" id="UP000823388">
    <property type="component" value="Chromosome 5N"/>
</dbReference>
<dbReference type="SUPFAM" id="SSF56112">
    <property type="entry name" value="Protein kinase-like (PK-like)"/>
    <property type="match status" value="1"/>
</dbReference>
<dbReference type="PANTHER" id="PTHR47974:SF19">
    <property type="entry name" value="RECEPTOR-LIKE SERINE_THREONINE-PROTEIN KINASE"/>
    <property type="match status" value="1"/>
</dbReference>
<evidence type="ECO:0000256" key="13">
    <source>
        <dbReference type="ARBA" id="ARBA00022989"/>
    </source>
</evidence>
<dbReference type="GO" id="GO:0005524">
    <property type="term" value="F:ATP binding"/>
    <property type="evidence" value="ECO:0007669"/>
    <property type="project" value="UniProtKB-UniRule"/>
</dbReference>
<dbReference type="GO" id="GO:0030246">
    <property type="term" value="F:carbohydrate binding"/>
    <property type="evidence" value="ECO:0007669"/>
    <property type="project" value="UniProtKB-KW"/>
</dbReference>
<dbReference type="InterPro" id="IPR024171">
    <property type="entry name" value="SRK-like_kinase"/>
</dbReference>
<evidence type="ECO:0000256" key="17">
    <source>
        <dbReference type="ARBA" id="ARBA00023180"/>
    </source>
</evidence>
<dbReference type="Gene3D" id="3.30.200.20">
    <property type="entry name" value="Phosphorylase Kinase, domain 1"/>
    <property type="match status" value="1"/>
</dbReference>